<evidence type="ECO:0000256" key="2">
    <source>
        <dbReference type="ARBA" id="ARBA00004906"/>
    </source>
</evidence>
<dbReference type="Proteomes" id="UP001058974">
    <property type="component" value="Chromosome 2"/>
</dbReference>
<sequence length="114" mass="12551">MKKKPLGSISVLECFMACDAVAVALCWLALCSSFSSLAFCRYVATELASDIVVNVGDVKFYLHKFPLLSKSLRLQKLVSNTDEENDEVHIHDIPGGPIAFEICAKFCYGMVVTQ</sequence>
<dbReference type="Gramene" id="Psat02G0148900-T1">
    <property type="protein sequence ID" value="KAI5434683.1"/>
    <property type="gene ID" value="KIW84_021489"/>
</dbReference>
<evidence type="ECO:0000259" key="3">
    <source>
        <dbReference type="PROSITE" id="PS50097"/>
    </source>
</evidence>
<dbReference type="Pfam" id="PF00651">
    <property type="entry name" value="BTB"/>
    <property type="match status" value="1"/>
</dbReference>
<dbReference type="AlphaFoldDB" id="A0A9D4Y7Z9"/>
<evidence type="ECO:0000313" key="4">
    <source>
        <dbReference type="EMBL" id="KAI5434683.1"/>
    </source>
</evidence>
<dbReference type="Gene3D" id="3.30.710.10">
    <property type="entry name" value="Potassium Channel Kv1.1, Chain A"/>
    <property type="match status" value="1"/>
</dbReference>
<protein>
    <submittedName>
        <fullName evidence="4">BTB/POZ domain-containing protein npy3</fullName>
    </submittedName>
</protein>
<dbReference type="SUPFAM" id="SSF54695">
    <property type="entry name" value="POZ domain"/>
    <property type="match status" value="1"/>
</dbReference>
<comment type="subcellular location">
    <subcellularLocation>
        <location evidence="1">Endomembrane system</location>
        <topology evidence="1">Peripheral membrane protein</topology>
    </subcellularLocation>
</comment>
<reference evidence="4 5" key="1">
    <citation type="journal article" date="2022" name="Nat. Genet.">
        <title>Improved pea reference genome and pan-genome highlight genomic features and evolutionary characteristics.</title>
        <authorList>
            <person name="Yang T."/>
            <person name="Liu R."/>
            <person name="Luo Y."/>
            <person name="Hu S."/>
            <person name="Wang D."/>
            <person name="Wang C."/>
            <person name="Pandey M.K."/>
            <person name="Ge S."/>
            <person name="Xu Q."/>
            <person name="Li N."/>
            <person name="Li G."/>
            <person name="Huang Y."/>
            <person name="Saxena R.K."/>
            <person name="Ji Y."/>
            <person name="Li M."/>
            <person name="Yan X."/>
            <person name="He Y."/>
            <person name="Liu Y."/>
            <person name="Wang X."/>
            <person name="Xiang C."/>
            <person name="Varshney R.K."/>
            <person name="Ding H."/>
            <person name="Gao S."/>
            <person name="Zong X."/>
        </authorList>
    </citation>
    <scope>NUCLEOTIDE SEQUENCE [LARGE SCALE GENOMIC DNA]</scope>
    <source>
        <strain evidence="4 5">cv. Zhongwan 6</strain>
    </source>
</reference>
<accession>A0A9D4Y7Z9</accession>
<feature type="domain" description="BTB" evidence="3">
    <location>
        <begin position="49"/>
        <end position="114"/>
    </location>
</feature>
<evidence type="ECO:0000256" key="1">
    <source>
        <dbReference type="ARBA" id="ARBA00004184"/>
    </source>
</evidence>
<dbReference type="InterPro" id="IPR011333">
    <property type="entry name" value="SKP1/BTB/POZ_sf"/>
</dbReference>
<dbReference type="PANTHER" id="PTHR32370">
    <property type="entry name" value="OS12G0117600 PROTEIN"/>
    <property type="match status" value="1"/>
</dbReference>
<comment type="caution">
    <text evidence="4">The sequence shown here is derived from an EMBL/GenBank/DDBJ whole genome shotgun (WGS) entry which is preliminary data.</text>
</comment>
<dbReference type="InterPro" id="IPR000210">
    <property type="entry name" value="BTB/POZ_dom"/>
</dbReference>
<gene>
    <name evidence="4" type="ORF">KIW84_021489</name>
</gene>
<evidence type="ECO:0000313" key="5">
    <source>
        <dbReference type="Proteomes" id="UP001058974"/>
    </source>
</evidence>
<dbReference type="InterPro" id="IPR043454">
    <property type="entry name" value="NPH3/RPT2-like"/>
</dbReference>
<dbReference type="GO" id="GO:0012505">
    <property type="term" value="C:endomembrane system"/>
    <property type="evidence" value="ECO:0007669"/>
    <property type="project" value="UniProtKB-SubCell"/>
</dbReference>
<proteinExistence type="predicted"/>
<organism evidence="4 5">
    <name type="scientific">Pisum sativum</name>
    <name type="common">Garden pea</name>
    <name type="synonym">Lathyrus oleraceus</name>
    <dbReference type="NCBI Taxonomy" id="3888"/>
    <lineage>
        <taxon>Eukaryota</taxon>
        <taxon>Viridiplantae</taxon>
        <taxon>Streptophyta</taxon>
        <taxon>Embryophyta</taxon>
        <taxon>Tracheophyta</taxon>
        <taxon>Spermatophyta</taxon>
        <taxon>Magnoliopsida</taxon>
        <taxon>eudicotyledons</taxon>
        <taxon>Gunneridae</taxon>
        <taxon>Pentapetalae</taxon>
        <taxon>rosids</taxon>
        <taxon>fabids</taxon>
        <taxon>Fabales</taxon>
        <taxon>Fabaceae</taxon>
        <taxon>Papilionoideae</taxon>
        <taxon>50 kb inversion clade</taxon>
        <taxon>NPAAA clade</taxon>
        <taxon>Hologalegina</taxon>
        <taxon>IRL clade</taxon>
        <taxon>Fabeae</taxon>
        <taxon>Lathyrus</taxon>
    </lineage>
</organism>
<comment type="pathway">
    <text evidence="2">Protein modification; protein ubiquitination.</text>
</comment>
<dbReference type="PROSITE" id="PS50097">
    <property type="entry name" value="BTB"/>
    <property type="match status" value="1"/>
</dbReference>
<dbReference type="EMBL" id="JAMSHJ010000002">
    <property type="protein sequence ID" value="KAI5434683.1"/>
    <property type="molecule type" value="Genomic_DNA"/>
</dbReference>
<keyword evidence="5" id="KW-1185">Reference proteome</keyword>
<name>A0A9D4Y7Z9_PEA</name>